<dbReference type="OrthoDB" id="9796300at2"/>
<evidence type="ECO:0000256" key="1">
    <source>
        <dbReference type="ARBA" id="ARBA00006711"/>
    </source>
</evidence>
<evidence type="ECO:0000313" key="13">
    <source>
        <dbReference type="Proteomes" id="UP000605148"/>
    </source>
</evidence>
<dbReference type="InterPro" id="IPR036161">
    <property type="entry name" value="RPB6/omega-like_sf"/>
</dbReference>
<dbReference type="PANTHER" id="PTHR34476">
    <property type="entry name" value="DNA-DIRECTED RNA POLYMERASE SUBUNIT OMEGA"/>
    <property type="match status" value="1"/>
</dbReference>
<evidence type="ECO:0000256" key="6">
    <source>
        <dbReference type="ARBA" id="ARBA00022695"/>
    </source>
</evidence>
<name>A0A916X1H3_9HYPH</name>
<dbReference type="GO" id="GO:0006351">
    <property type="term" value="P:DNA-templated transcription"/>
    <property type="evidence" value="ECO:0007669"/>
    <property type="project" value="UniProtKB-UniRule"/>
</dbReference>
<comment type="similarity">
    <text evidence="1 11">Belongs to the RNA polymerase subunit omega family.</text>
</comment>
<evidence type="ECO:0000256" key="11">
    <source>
        <dbReference type="HAMAP-Rule" id="MF_00366"/>
    </source>
</evidence>
<evidence type="ECO:0000256" key="2">
    <source>
        <dbReference type="ARBA" id="ARBA00012418"/>
    </source>
</evidence>
<dbReference type="NCBIfam" id="TIGR00690">
    <property type="entry name" value="rpoZ"/>
    <property type="match status" value="1"/>
</dbReference>
<dbReference type="EMBL" id="BMFA01000009">
    <property type="protein sequence ID" value="GGB56462.1"/>
    <property type="molecule type" value="Genomic_DNA"/>
</dbReference>
<dbReference type="GO" id="GO:0003677">
    <property type="term" value="F:DNA binding"/>
    <property type="evidence" value="ECO:0007669"/>
    <property type="project" value="UniProtKB-UniRule"/>
</dbReference>
<dbReference type="Proteomes" id="UP000605148">
    <property type="component" value="Unassembled WGS sequence"/>
</dbReference>
<evidence type="ECO:0000256" key="7">
    <source>
        <dbReference type="ARBA" id="ARBA00023163"/>
    </source>
</evidence>
<dbReference type="InterPro" id="IPR006110">
    <property type="entry name" value="Pol_omega/Rpo6/RPB6"/>
</dbReference>
<keyword evidence="6 11" id="KW-0548">Nucleotidyltransferase</keyword>
<evidence type="ECO:0000256" key="3">
    <source>
        <dbReference type="ARBA" id="ARBA00013725"/>
    </source>
</evidence>
<dbReference type="GO" id="GO:0003899">
    <property type="term" value="F:DNA-directed RNA polymerase activity"/>
    <property type="evidence" value="ECO:0007669"/>
    <property type="project" value="UniProtKB-UniRule"/>
</dbReference>
<dbReference type="SUPFAM" id="SSF63562">
    <property type="entry name" value="RPB6/omega subunit-like"/>
    <property type="match status" value="1"/>
</dbReference>
<comment type="subunit">
    <text evidence="11">The RNAP catalytic core consists of 2 alpha, 1 beta, 1 beta' and 1 omega subunit. When a sigma factor is associated with the core the holoenzyme is formed, which can initiate transcription.</text>
</comment>
<dbReference type="RefSeq" id="WP_150497192.1">
    <property type="nucleotide sequence ID" value="NZ_BMFA01000009.1"/>
</dbReference>
<reference evidence="12" key="1">
    <citation type="journal article" date="2014" name="Int. J. Syst. Evol. Microbiol.">
        <title>Complete genome sequence of Corynebacterium casei LMG S-19264T (=DSM 44701T), isolated from a smear-ripened cheese.</title>
        <authorList>
            <consortium name="US DOE Joint Genome Institute (JGI-PGF)"/>
            <person name="Walter F."/>
            <person name="Albersmeier A."/>
            <person name="Kalinowski J."/>
            <person name="Ruckert C."/>
        </authorList>
    </citation>
    <scope>NUCLEOTIDE SEQUENCE</scope>
    <source>
        <strain evidence="12">CGMCC 1.12426</strain>
    </source>
</reference>
<evidence type="ECO:0000256" key="10">
    <source>
        <dbReference type="ARBA" id="ARBA00048552"/>
    </source>
</evidence>
<dbReference type="GO" id="GO:0000428">
    <property type="term" value="C:DNA-directed RNA polymerase complex"/>
    <property type="evidence" value="ECO:0007669"/>
    <property type="project" value="UniProtKB-KW"/>
</dbReference>
<keyword evidence="13" id="KW-1185">Reference proteome</keyword>
<gene>
    <name evidence="11 12" type="primary">rpoZ</name>
    <name evidence="12" type="ORF">GCM10011316_30730</name>
</gene>
<dbReference type="SMART" id="SM01409">
    <property type="entry name" value="RNA_pol_Rpb6"/>
    <property type="match status" value="1"/>
</dbReference>
<accession>A0A916X1H3</accession>
<sequence length="133" mass="14817">MARVTVEDCIDKVENRFELVLLAAHRARMISSGSPLTIDRDNDKNPVVALREIAEQTVSPEDMKEDLIHSLQKYVEVDEPESEAVPLVPVGAQQQATQVNAVDDGAVEFDRMSEEDLLRGLEGLVPPERSDDY</sequence>
<evidence type="ECO:0000256" key="5">
    <source>
        <dbReference type="ARBA" id="ARBA00022679"/>
    </source>
</evidence>
<dbReference type="PANTHER" id="PTHR34476:SF1">
    <property type="entry name" value="DNA-DIRECTED RNA POLYMERASE SUBUNIT OMEGA"/>
    <property type="match status" value="1"/>
</dbReference>
<comment type="caution">
    <text evidence="12">The sequence shown here is derived from an EMBL/GenBank/DDBJ whole genome shotgun (WGS) entry which is preliminary data.</text>
</comment>
<dbReference type="AlphaFoldDB" id="A0A916X1H3"/>
<keyword evidence="7 11" id="KW-0804">Transcription</keyword>
<dbReference type="HAMAP" id="MF_00366">
    <property type="entry name" value="RNApol_bact_RpoZ"/>
    <property type="match status" value="1"/>
</dbReference>
<dbReference type="EC" id="2.7.7.6" evidence="2 11"/>
<dbReference type="InterPro" id="IPR003716">
    <property type="entry name" value="DNA-dir_RNA_pol_omega"/>
</dbReference>
<evidence type="ECO:0000313" key="12">
    <source>
        <dbReference type="EMBL" id="GGB56462.1"/>
    </source>
</evidence>
<comment type="catalytic activity">
    <reaction evidence="10 11">
        <text>RNA(n) + a ribonucleoside 5'-triphosphate = RNA(n+1) + diphosphate</text>
        <dbReference type="Rhea" id="RHEA:21248"/>
        <dbReference type="Rhea" id="RHEA-COMP:14527"/>
        <dbReference type="Rhea" id="RHEA-COMP:17342"/>
        <dbReference type="ChEBI" id="CHEBI:33019"/>
        <dbReference type="ChEBI" id="CHEBI:61557"/>
        <dbReference type="ChEBI" id="CHEBI:140395"/>
        <dbReference type="EC" id="2.7.7.6"/>
    </reaction>
</comment>
<keyword evidence="5 11" id="KW-0808">Transferase</keyword>
<evidence type="ECO:0000256" key="8">
    <source>
        <dbReference type="ARBA" id="ARBA00029924"/>
    </source>
</evidence>
<keyword evidence="4 11" id="KW-0240">DNA-directed RNA polymerase</keyword>
<proteinExistence type="inferred from homology"/>
<organism evidence="12 13">
    <name type="scientific">Roseibium aquae</name>
    <dbReference type="NCBI Taxonomy" id="1323746"/>
    <lineage>
        <taxon>Bacteria</taxon>
        <taxon>Pseudomonadati</taxon>
        <taxon>Pseudomonadota</taxon>
        <taxon>Alphaproteobacteria</taxon>
        <taxon>Hyphomicrobiales</taxon>
        <taxon>Stappiaceae</taxon>
        <taxon>Roseibium</taxon>
    </lineage>
</organism>
<evidence type="ECO:0000256" key="4">
    <source>
        <dbReference type="ARBA" id="ARBA00022478"/>
    </source>
</evidence>
<comment type="function">
    <text evidence="11">Promotes RNA polymerase assembly. Latches the N- and C-terminal regions of the beta' subunit thereby facilitating its interaction with the beta and alpha subunits.</text>
</comment>
<reference evidence="12" key="2">
    <citation type="submission" date="2020-09" db="EMBL/GenBank/DDBJ databases">
        <authorList>
            <person name="Sun Q."/>
            <person name="Zhou Y."/>
        </authorList>
    </citation>
    <scope>NUCLEOTIDE SEQUENCE</scope>
    <source>
        <strain evidence="12">CGMCC 1.12426</strain>
    </source>
</reference>
<protein>
    <recommendedName>
        <fullName evidence="3 11">DNA-directed RNA polymerase subunit omega</fullName>
        <shortName evidence="11">RNAP omega subunit</shortName>
        <ecNumber evidence="2 11">2.7.7.6</ecNumber>
    </recommendedName>
    <alternativeName>
        <fullName evidence="9 11">RNA polymerase omega subunit</fullName>
    </alternativeName>
    <alternativeName>
        <fullName evidence="8 11">Transcriptase subunit omega</fullName>
    </alternativeName>
</protein>
<evidence type="ECO:0000256" key="9">
    <source>
        <dbReference type="ARBA" id="ARBA00030998"/>
    </source>
</evidence>
<dbReference type="Pfam" id="PF01192">
    <property type="entry name" value="RNA_pol_Rpb6"/>
    <property type="match status" value="1"/>
</dbReference>
<dbReference type="Gene3D" id="3.90.940.10">
    <property type="match status" value="1"/>
</dbReference>